<dbReference type="AlphaFoldDB" id="A0A098TLY3"/>
<gene>
    <name evidence="1" type="ORF">DO97_03975</name>
</gene>
<dbReference type="Gene3D" id="3.40.50.150">
    <property type="entry name" value="Vaccinia Virus protein VP39"/>
    <property type="match status" value="1"/>
</dbReference>
<comment type="caution">
    <text evidence="1">The sequence shown here is derived from an EMBL/GenBank/DDBJ whole genome shotgun (WGS) entry which is preliminary data.</text>
</comment>
<reference evidence="1 2" key="1">
    <citation type="journal article" date="2014" name="Mol. Ecol.">
        <title>Evolution of Synechococcus.</title>
        <authorList>
            <person name="Dvorak P."/>
            <person name="Casamatta D."/>
            <person name="Hasler P."/>
            <person name="Poulickova A."/>
            <person name="Ondrej V."/>
            <person name="Sanges R."/>
        </authorList>
    </citation>
    <scope>NUCLEOTIDE SEQUENCE [LARGE SCALE GENOMIC DNA]</scope>
    <source>
        <strain evidence="1 2">CAUP A 1101</strain>
    </source>
</reference>
<evidence type="ECO:0000313" key="2">
    <source>
        <dbReference type="Proteomes" id="UP000030170"/>
    </source>
</evidence>
<sequence>MLRPSTSIHGLNADRGLRLWQQPLYWLLNWVNNRRALADLDPHLQLRDFRPRHWQMVWPTLPLTSSPSRKLSDLFWVTLPWDALRQELGAIHVVDIGCGSGGYGDRLWHWSQQQISSYTGLDPYPHPHWSILKQQYPSFQFHQVAAQSILEVIPDQANFLISQSALEHIEADLTLFRQIHDWIARRHRPILQIHLLPSRACLQLYGYHGIRQYTPRTVSQISQLFQPPNEAFLFSLGGMACNRVHREFIPLPYPAGEGDRRQQFPQVYDQQLRAAIAADMQTPQASPTFYALVIHSHGQRRLLERPDGDQRS</sequence>
<dbReference type="EMBL" id="JJML01000017">
    <property type="protein sequence ID" value="KGF72877.1"/>
    <property type="molecule type" value="Genomic_DNA"/>
</dbReference>
<dbReference type="OrthoDB" id="7824142at2"/>
<dbReference type="SUPFAM" id="SSF53335">
    <property type="entry name" value="S-adenosyl-L-methionine-dependent methyltransferases"/>
    <property type="match status" value="1"/>
</dbReference>
<evidence type="ECO:0008006" key="3">
    <source>
        <dbReference type="Google" id="ProtNLM"/>
    </source>
</evidence>
<name>A0A098TLY3_9CYAN</name>
<dbReference type="InterPro" id="IPR029063">
    <property type="entry name" value="SAM-dependent_MTases_sf"/>
</dbReference>
<dbReference type="Proteomes" id="UP000030170">
    <property type="component" value="Unassembled WGS sequence"/>
</dbReference>
<protein>
    <recommendedName>
        <fullName evidence="3">Methyltransferase domain-containing protein</fullName>
    </recommendedName>
</protein>
<accession>A0A098TLY3</accession>
<proteinExistence type="predicted"/>
<dbReference type="STRING" id="1497020.DO97_03975"/>
<evidence type="ECO:0000313" key="1">
    <source>
        <dbReference type="EMBL" id="KGF72877.1"/>
    </source>
</evidence>
<organism evidence="1 2">
    <name type="scientific">Neosynechococcus sphagnicola sy1</name>
    <dbReference type="NCBI Taxonomy" id="1497020"/>
    <lineage>
        <taxon>Bacteria</taxon>
        <taxon>Bacillati</taxon>
        <taxon>Cyanobacteriota</taxon>
        <taxon>Cyanophyceae</taxon>
        <taxon>Neosynechococcales</taxon>
        <taxon>Neosynechococcaceae</taxon>
        <taxon>Neosynechococcus</taxon>
    </lineage>
</organism>
<keyword evidence="2" id="KW-1185">Reference proteome</keyword>
<dbReference type="RefSeq" id="WP_036532547.1">
    <property type="nucleotide sequence ID" value="NZ_JJML01000017.1"/>
</dbReference>